<dbReference type="Proteomes" id="UP000034543">
    <property type="component" value="Unassembled WGS sequence"/>
</dbReference>
<comment type="caution">
    <text evidence="2">The sequence shown here is derived from an EMBL/GenBank/DDBJ whole genome shotgun (WGS) entry which is preliminary data.</text>
</comment>
<dbReference type="AlphaFoldDB" id="A0A0G1CEI0"/>
<gene>
    <name evidence="2" type="ORF">UV59_C0029G0019</name>
</gene>
<evidence type="ECO:0000313" key="2">
    <source>
        <dbReference type="EMBL" id="KKS83947.1"/>
    </source>
</evidence>
<dbReference type="STRING" id="1618436.UV59_C0029G0019"/>
<keyword evidence="1" id="KW-0812">Transmembrane</keyword>
<dbReference type="EMBL" id="LCFB01000029">
    <property type="protein sequence ID" value="KKS83947.1"/>
    <property type="molecule type" value="Genomic_DNA"/>
</dbReference>
<protein>
    <submittedName>
        <fullName evidence="2">Uncharacterized protein</fullName>
    </submittedName>
</protein>
<keyword evidence="1" id="KW-0472">Membrane</keyword>
<feature type="transmembrane region" description="Helical" evidence="1">
    <location>
        <begin position="12"/>
        <end position="38"/>
    </location>
</feature>
<dbReference type="InterPro" id="IPR043716">
    <property type="entry name" value="DUF5657"/>
</dbReference>
<dbReference type="Pfam" id="PF18901">
    <property type="entry name" value="DUF5657"/>
    <property type="match status" value="1"/>
</dbReference>
<keyword evidence="1" id="KW-1133">Transmembrane helix</keyword>
<name>A0A0G1CEI0_9BACT</name>
<accession>A0A0G1CEI0</accession>
<organism evidence="2 3">
    <name type="scientific">Candidatus Gottesmanbacteria bacterium GW2011_GWA1_43_11</name>
    <dbReference type="NCBI Taxonomy" id="1618436"/>
    <lineage>
        <taxon>Bacteria</taxon>
        <taxon>Candidatus Gottesmaniibacteriota</taxon>
    </lineage>
</organism>
<proteinExistence type="predicted"/>
<reference evidence="2 3" key="1">
    <citation type="journal article" date="2015" name="Nature">
        <title>rRNA introns, odd ribosomes, and small enigmatic genomes across a large radiation of phyla.</title>
        <authorList>
            <person name="Brown C.T."/>
            <person name="Hug L.A."/>
            <person name="Thomas B.C."/>
            <person name="Sharon I."/>
            <person name="Castelle C.J."/>
            <person name="Singh A."/>
            <person name="Wilkins M.J."/>
            <person name="Williams K.H."/>
            <person name="Banfield J.F."/>
        </authorList>
    </citation>
    <scope>NUCLEOTIDE SEQUENCE [LARGE SCALE GENOMIC DNA]</scope>
</reference>
<feature type="transmembrane region" description="Helical" evidence="1">
    <location>
        <begin position="58"/>
        <end position="77"/>
    </location>
</feature>
<evidence type="ECO:0000256" key="1">
    <source>
        <dbReference type="SAM" id="Phobius"/>
    </source>
</evidence>
<sequence length="78" mass="8695">MTIVELAQLLTGLFPFGFIKIGILLLILIYLAFAAIIVRQDDLMSRVVEIPFSPLLRLIGALHFLAVIIVFLLAVFLL</sequence>
<evidence type="ECO:0000313" key="3">
    <source>
        <dbReference type="Proteomes" id="UP000034543"/>
    </source>
</evidence>